<proteinExistence type="predicted"/>
<protein>
    <submittedName>
        <fullName evidence="2">Uncharacterized protein</fullName>
    </submittedName>
</protein>
<feature type="compositionally biased region" description="Polar residues" evidence="1">
    <location>
        <begin position="160"/>
        <end position="169"/>
    </location>
</feature>
<accession>A0A8H7ZQ28</accession>
<gene>
    <name evidence="2" type="ORF">BJ554DRAFT_3095</name>
</gene>
<feature type="compositionally biased region" description="Low complexity" evidence="1">
    <location>
        <begin position="144"/>
        <end position="154"/>
    </location>
</feature>
<feature type="region of interest" description="Disordered" evidence="1">
    <location>
        <begin position="129"/>
        <end position="176"/>
    </location>
</feature>
<evidence type="ECO:0000313" key="3">
    <source>
        <dbReference type="Proteomes" id="UP000673691"/>
    </source>
</evidence>
<feature type="non-terminal residue" evidence="2">
    <location>
        <position position="627"/>
    </location>
</feature>
<organism evidence="2 3">
    <name type="scientific">Olpidium bornovanus</name>
    <dbReference type="NCBI Taxonomy" id="278681"/>
    <lineage>
        <taxon>Eukaryota</taxon>
        <taxon>Fungi</taxon>
        <taxon>Fungi incertae sedis</taxon>
        <taxon>Olpidiomycota</taxon>
        <taxon>Olpidiomycotina</taxon>
        <taxon>Olpidiomycetes</taxon>
        <taxon>Olpidiales</taxon>
        <taxon>Olpidiaceae</taxon>
        <taxon>Olpidium</taxon>
    </lineage>
</organism>
<keyword evidence="3" id="KW-1185">Reference proteome</keyword>
<sequence>MPAQTHVPPLRGTLPPPVSASPVAAASGQIPPKPEKSPPQDAGHLAAQLPAASETPGAAGTKSAPSPKSVGLDPSAGLQRDCKQEADQVVQDACGRVQVAALPPETDHAASHAPHELFEALVAPSLKSRHANQLSPLQKKVPEKPAGGPAAPALDKAKQAPQSLSTEQPSGREPELCEAERAVSLAEAGATSGARADLVDSAGARGTATEDEPACIGKMRHVSTVFEVSKVQGQLSAAFPVTALADGKPAGQQPTPVLLVDRGANGGAVFPETKHEPQEIQRLAEVPAQPVPFLVIPTVVEILPSNKEISVAAAPAIQESAFADVEESLMREAKATADHEIVVERSFLNIMLPHHIQSSATTLAHPQKASELVKESTRSDLVQQSPLCFETLPVGEGQAAHADDVPATAVRYDWFFQEMTASKPVVKQEAAWPNWEILNQGAHKTLPLPSRNLQQQDSGLQIKANNYPDANNDQGISDFSPERSLANIILPAQEVDTASQLQAKTNDQSAGTAGQEASVVGSEPLATIFINAHDQDIGCLGPKGFLNNNILPVQEVEPESRLRTKANDQFASAAGQKASVPDSERLVGNVITAYAELPVAGKDEFLGLAAAAVTAELPGSDVLPESH</sequence>
<dbReference type="EMBL" id="JAEFCI010010793">
    <property type="protein sequence ID" value="KAG5457007.1"/>
    <property type="molecule type" value="Genomic_DNA"/>
</dbReference>
<dbReference type="Proteomes" id="UP000673691">
    <property type="component" value="Unassembled WGS sequence"/>
</dbReference>
<name>A0A8H7ZQ28_9FUNG</name>
<reference evidence="2 3" key="1">
    <citation type="journal article" name="Sci. Rep.">
        <title>Genome-scale phylogenetic analyses confirm Olpidium as the closest living zoosporic fungus to the non-flagellated, terrestrial fungi.</title>
        <authorList>
            <person name="Chang Y."/>
            <person name="Rochon D."/>
            <person name="Sekimoto S."/>
            <person name="Wang Y."/>
            <person name="Chovatia M."/>
            <person name="Sandor L."/>
            <person name="Salamov A."/>
            <person name="Grigoriev I.V."/>
            <person name="Stajich J.E."/>
            <person name="Spatafora J.W."/>
        </authorList>
    </citation>
    <scope>NUCLEOTIDE SEQUENCE [LARGE SCALE GENOMIC DNA]</scope>
    <source>
        <strain evidence="2">S191</strain>
    </source>
</reference>
<evidence type="ECO:0000256" key="1">
    <source>
        <dbReference type="SAM" id="MobiDB-lite"/>
    </source>
</evidence>
<evidence type="ECO:0000313" key="2">
    <source>
        <dbReference type="EMBL" id="KAG5457007.1"/>
    </source>
</evidence>
<comment type="caution">
    <text evidence="2">The sequence shown here is derived from an EMBL/GenBank/DDBJ whole genome shotgun (WGS) entry which is preliminary data.</text>
</comment>
<dbReference type="AlphaFoldDB" id="A0A8H7ZQ28"/>
<feature type="region of interest" description="Disordered" evidence="1">
    <location>
        <begin position="1"/>
        <end position="89"/>
    </location>
</feature>